<gene>
    <name evidence="2" type="ORF">HJC23_002358</name>
</gene>
<dbReference type="AlphaFoldDB" id="A0ABD3QL98"/>
<evidence type="ECO:0008006" key="4">
    <source>
        <dbReference type="Google" id="ProtNLM"/>
    </source>
</evidence>
<keyword evidence="3" id="KW-1185">Reference proteome</keyword>
<accession>A0ABD3QL98</accession>
<dbReference type="EMBL" id="JABMIG020000029">
    <property type="protein sequence ID" value="KAL3801065.1"/>
    <property type="molecule type" value="Genomic_DNA"/>
</dbReference>
<proteinExistence type="predicted"/>
<feature type="region of interest" description="Disordered" evidence="1">
    <location>
        <begin position="128"/>
        <end position="149"/>
    </location>
</feature>
<organism evidence="2 3">
    <name type="scientific">Cyclotella cryptica</name>
    <dbReference type="NCBI Taxonomy" id="29204"/>
    <lineage>
        <taxon>Eukaryota</taxon>
        <taxon>Sar</taxon>
        <taxon>Stramenopiles</taxon>
        <taxon>Ochrophyta</taxon>
        <taxon>Bacillariophyta</taxon>
        <taxon>Coscinodiscophyceae</taxon>
        <taxon>Thalassiosirophycidae</taxon>
        <taxon>Stephanodiscales</taxon>
        <taxon>Stephanodiscaceae</taxon>
        <taxon>Cyclotella</taxon>
    </lineage>
</organism>
<reference evidence="2 3" key="1">
    <citation type="journal article" date="2020" name="G3 (Bethesda)">
        <title>Improved Reference Genome for Cyclotella cryptica CCMP332, a Model for Cell Wall Morphogenesis, Salinity Adaptation, and Lipid Production in Diatoms (Bacillariophyta).</title>
        <authorList>
            <person name="Roberts W.R."/>
            <person name="Downey K.M."/>
            <person name="Ruck E.C."/>
            <person name="Traller J.C."/>
            <person name="Alverson A.J."/>
        </authorList>
    </citation>
    <scope>NUCLEOTIDE SEQUENCE [LARGE SCALE GENOMIC DNA]</scope>
    <source>
        <strain evidence="2 3">CCMP332</strain>
    </source>
</reference>
<evidence type="ECO:0000313" key="2">
    <source>
        <dbReference type="EMBL" id="KAL3801065.1"/>
    </source>
</evidence>
<feature type="compositionally biased region" description="Polar residues" evidence="1">
    <location>
        <begin position="137"/>
        <end position="149"/>
    </location>
</feature>
<evidence type="ECO:0000313" key="3">
    <source>
        <dbReference type="Proteomes" id="UP001516023"/>
    </source>
</evidence>
<sequence>MSLMSSPPRSSTNDGSAITPAASSQARLFASSITSWYLATLDPHAPHTANVESRLRHPVHVVTRRILYGAVEGAQEDLEVAFNDDEAEIKDGPEVLSRRSAARMEAFLASCSVALREEDADIENIEPKARNEGGEVSNGQKKTQGKVTNSETGTLIRARSNSSGKIPKTYRQIDHGDLMHRLELYCRTLRRIRSIMDANPSKEMEECVIQYEGKKTIRSRVFLIIQTYLRNVDCVRDVHKTLMGLISRDTLGVLAVEVCCDELRSAIERLTSEYEHKVSFASLAFLSSPDNSAETHLAPLLTKYFEYLQMNWHSLVSKCELERMLRAVLDKDLRHFFKDAVFHSVGHILDVCRSYRESLDNIALPPPWKEGVFGMAGGGNGSTDMDAAIEKYCSDANLVKQALRDLRREVITVNGQVLSPAHSAMELAENLGRVLNSHQLIFSLSPKGRAMAKKSKKKTAFTSDFGLEIESDFGGSGIDSDGSFRSKIEPGLVDVLTRRLLIAASRTGAGGDAYFIVRDLFGGDEVEVVPHHSQRIDQGTIEIIVKMNAVIIKSHAKFDIIPKPIESDTAVLIQFHTTTTETIALQQKLDSSVTLLKEKKTNMTGWRTLAIRPAYYEKIPSSH</sequence>
<comment type="caution">
    <text evidence="2">The sequence shown here is derived from an EMBL/GenBank/DDBJ whole genome shotgun (WGS) entry which is preliminary data.</text>
</comment>
<name>A0ABD3QL98_9STRA</name>
<protein>
    <recommendedName>
        <fullName evidence="4">Cullin family profile domain-containing protein</fullName>
    </recommendedName>
</protein>
<dbReference type="Proteomes" id="UP001516023">
    <property type="component" value="Unassembled WGS sequence"/>
</dbReference>
<evidence type="ECO:0000256" key="1">
    <source>
        <dbReference type="SAM" id="MobiDB-lite"/>
    </source>
</evidence>